<keyword evidence="5 9" id="KW-0812">Transmembrane</keyword>
<evidence type="ECO:0000256" key="9">
    <source>
        <dbReference type="SAM" id="Phobius"/>
    </source>
</evidence>
<dbReference type="OrthoDB" id="9794165at2"/>
<dbReference type="NCBIfam" id="NF033796">
    <property type="entry name" value="selen_YedE_FdhT"/>
    <property type="match status" value="1"/>
</dbReference>
<keyword evidence="11" id="KW-1185">Reference proteome</keyword>
<dbReference type="PANTHER" id="PTHR30574">
    <property type="entry name" value="INNER MEMBRANE PROTEIN YEDE"/>
    <property type="match status" value="1"/>
</dbReference>
<comment type="similarity">
    <text evidence="8">Belongs to the TsuA/YedE (TC 9.B.102) family.</text>
</comment>
<dbReference type="STRING" id="1244531.CIG2463D_0645"/>
<dbReference type="Proteomes" id="UP000028486">
    <property type="component" value="Chromosome"/>
</dbReference>
<dbReference type="eggNOG" id="COG2391">
    <property type="taxonomic scope" value="Bacteria"/>
</dbReference>
<keyword evidence="2" id="KW-0813">Transport</keyword>
<feature type="transmembrane region" description="Helical" evidence="9">
    <location>
        <begin position="12"/>
        <end position="36"/>
    </location>
</feature>
<evidence type="ECO:0000256" key="5">
    <source>
        <dbReference type="ARBA" id="ARBA00022692"/>
    </source>
</evidence>
<comment type="subcellular location">
    <subcellularLocation>
        <location evidence="1">Cell inner membrane</location>
        <topology evidence="1">Multi-pass membrane protein</topology>
    </subcellularLocation>
</comment>
<evidence type="ECO:0000256" key="7">
    <source>
        <dbReference type="ARBA" id="ARBA00023136"/>
    </source>
</evidence>
<protein>
    <submittedName>
        <fullName evidence="10">Formate dehydrogenase biogenesis protein FdhT</fullName>
    </submittedName>
</protein>
<keyword evidence="4" id="KW-0997">Cell inner membrane</keyword>
<evidence type="ECO:0000256" key="3">
    <source>
        <dbReference type="ARBA" id="ARBA00022475"/>
    </source>
</evidence>
<feature type="transmembrane region" description="Helical" evidence="9">
    <location>
        <begin position="301"/>
        <end position="326"/>
    </location>
</feature>
<evidence type="ECO:0000313" key="10">
    <source>
        <dbReference type="EMBL" id="AII14505.1"/>
    </source>
</evidence>
<organism evidence="10 11">
    <name type="scientific">Campylobacter iguaniorum</name>
    <dbReference type="NCBI Taxonomy" id="1244531"/>
    <lineage>
        <taxon>Bacteria</taxon>
        <taxon>Pseudomonadati</taxon>
        <taxon>Campylobacterota</taxon>
        <taxon>Epsilonproteobacteria</taxon>
        <taxon>Campylobacterales</taxon>
        <taxon>Campylobacteraceae</taxon>
        <taxon>Campylobacter</taxon>
    </lineage>
</organism>
<proteinExistence type="inferred from homology"/>
<dbReference type="EMBL" id="CP009043">
    <property type="protein sequence ID" value="AII14505.1"/>
    <property type="molecule type" value="Genomic_DNA"/>
</dbReference>
<dbReference type="InterPro" id="IPR047732">
    <property type="entry name" value="YedE-like"/>
</dbReference>
<feature type="transmembrane region" description="Helical" evidence="9">
    <location>
        <begin position="144"/>
        <end position="164"/>
    </location>
</feature>
<evidence type="ECO:0000256" key="4">
    <source>
        <dbReference type="ARBA" id="ARBA00022519"/>
    </source>
</evidence>
<reference evidence="11" key="1">
    <citation type="journal article" date="2014" name="Genome Announc.">
        <title>Complete Genome Sequence of Campylobacter iguaniorum Strain 1485ET, Isolated from a Bearded Dragon (Pogona vitticeps).</title>
        <authorList>
            <person name="Gilbert M.J."/>
            <person name="Miller W.G."/>
            <person name="Yee E."/>
            <person name="Kik M."/>
            <person name="Wagenaar J.A."/>
            <person name="Duim B."/>
        </authorList>
    </citation>
    <scope>NUCLEOTIDE SEQUENCE [LARGE SCALE GENOMIC DNA]</scope>
    <source>
        <strain evidence="11">1485E</strain>
    </source>
</reference>
<feature type="transmembrane region" description="Helical" evidence="9">
    <location>
        <begin position="200"/>
        <end position="219"/>
    </location>
</feature>
<feature type="transmembrane region" description="Helical" evidence="9">
    <location>
        <begin position="333"/>
        <end position="353"/>
    </location>
</feature>
<feature type="transmembrane region" description="Helical" evidence="9">
    <location>
        <begin position="112"/>
        <end position="132"/>
    </location>
</feature>
<accession>A0A076F8F2</accession>
<feature type="transmembrane region" description="Helical" evidence="9">
    <location>
        <begin position="273"/>
        <end position="295"/>
    </location>
</feature>
<dbReference type="PANTHER" id="PTHR30574:SF1">
    <property type="entry name" value="SULPHUR TRANSPORT DOMAIN-CONTAINING PROTEIN"/>
    <property type="match status" value="1"/>
</dbReference>
<dbReference type="GO" id="GO:0005886">
    <property type="term" value="C:plasma membrane"/>
    <property type="evidence" value="ECO:0007669"/>
    <property type="project" value="UniProtKB-SubCell"/>
</dbReference>
<dbReference type="InterPro" id="IPR007272">
    <property type="entry name" value="Sulf_transp_TsuA/YedE"/>
</dbReference>
<keyword evidence="3" id="KW-1003">Cell membrane</keyword>
<evidence type="ECO:0000313" key="11">
    <source>
        <dbReference type="Proteomes" id="UP000028486"/>
    </source>
</evidence>
<dbReference type="AlphaFoldDB" id="A0A076F8F2"/>
<feature type="transmembrane region" description="Helical" evidence="9">
    <location>
        <begin position="373"/>
        <end position="395"/>
    </location>
</feature>
<evidence type="ECO:0000256" key="8">
    <source>
        <dbReference type="ARBA" id="ARBA00035655"/>
    </source>
</evidence>
<evidence type="ECO:0000256" key="6">
    <source>
        <dbReference type="ARBA" id="ARBA00022989"/>
    </source>
</evidence>
<evidence type="ECO:0000256" key="1">
    <source>
        <dbReference type="ARBA" id="ARBA00004429"/>
    </source>
</evidence>
<feature type="transmembrane region" description="Helical" evidence="9">
    <location>
        <begin position="231"/>
        <end position="252"/>
    </location>
</feature>
<gene>
    <name evidence="10" type="primary">fdhT</name>
    <name evidence="10" type="ORF">CIG1485E_0645</name>
</gene>
<name>A0A076F8F2_9BACT</name>
<sequence length="405" mass="44747">MNSVLNQFKQKYLVYFWDTAKAMVALAIIASIYFGFFGTGWQVTGEMTRWGGEFLELFGLDTSKYSYYQMTNLSGNPLTRYEGMVLIGMFLGATIAALWANKVKFRLPASHIRIAQAIIGGLLSGFGARLAFGCNLLDFFTGLPYFSLHTWEFAIFMVLGIWTATKVGKLRIFMPKVTLENCGVHGKGIEHDKARAKRHFRYGIAILVVTIAWLVYLFATTEPFALKNKASFVPLGLMFGLAFGFIISRGQVCFTSCFRDLFLFGRDNAAKGAFYGMIIATFIVFVLMLNGYTAFVRSFSVAVALGAFLFGFGIVFAGGCECGWTYRAAEGQMHFMIVGVANFAGTAVLALIYDEIPAWLKAGAKIQFLNEFGALPGLALNVGLLLLSIALIFAYKKRFFAKGGY</sequence>
<dbReference type="HOGENOM" id="CLU_041737_0_0_7"/>
<evidence type="ECO:0000256" key="2">
    <source>
        <dbReference type="ARBA" id="ARBA00022448"/>
    </source>
</evidence>
<keyword evidence="7 9" id="KW-0472">Membrane</keyword>
<dbReference type="KEGG" id="caj:CIG1485E_0645"/>
<dbReference type="Pfam" id="PF04143">
    <property type="entry name" value="Sulf_transp"/>
    <property type="match status" value="2"/>
</dbReference>
<keyword evidence="6 9" id="KW-1133">Transmembrane helix</keyword>
<feature type="transmembrane region" description="Helical" evidence="9">
    <location>
        <begin position="83"/>
        <end position="100"/>
    </location>
</feature>